<comment type="caution">
    <text evidence="1">The sequence shown here is derived from an EMBL/GenBank/DDBJ whole genome shotgun (WGS) entry which is preliminary data.</text>
</comment>
<evidence type="ECO:0000313" key="1">
    <source>
        <dbReference type="EMBL" id="TNN25074.1"/>
    </source>
</evidence>
<keyword evidence="2" id="KW-1185">Reference proteome</keyword>
<gene>
    <name evidence="1" type="ORF">EYF80_064799</name>
</gene>
<proteinExistence type="predicted"/>
<evidence type="ECO:0000313" key="2">
    <source>
        <dbReference type="Proteomes" id="UP000314294"/>
    </source>
</evidence>
<reference evidence="1 2" key="1">
    <citation type="submission" date="2019-03" db="EMBL/GenBank/DDBJ databases">
        <title>First draft genome of Liparis tanakae, snailfish: a comprehensive survey of snailfish specific genes.</title>
        <authorList>
            <person name="Kim W."/>
            <person name="Song I."/>
            <person name="Jeong J.-H."/>
            <person name="Kim D."/>
            <person name="Kim S."/>
            <person name="Ryu S."/>
            <person name="Song J.Y."/>
            <person name="Lee S.K."/>
        </authorList>
    </citation>
    <scope>NUCLEOTIDE SEQUENCE [LARGE SCALE GENOMIC DNA]</scope>
    <source>
        <tissue evidence="1">Muscle</tissue>
    </source>
</reference>
<dbReference type="AlphaFoldDB" id="A0A4Z2E972"/>
<dbReference type="OrthoDB" id="10239590at2759"/>
<accession>A0A4Z2E972</accession>
<protein>
    <submittedName>
        <fullName evidence="1">Uncharacterized protein</fullName>
    </submittedName>
</protein>
<name>A0A4Z2E972_9TELE</name>
<sequence length="69" mass="7512">MAEASEPHGAAEIIEVSRTWSPGPGLRDLVSRTWSHGPGIRDLVSGTWSHRPGLRDLVPGTWSLVSRLL</sequence>
<dbReference type="Proteomes" id="UP000314294">
    <property type="component" value="Unassembled WGS sequence"/>
</dbReference>
<organism evidence="1 2">
    <name type="scientific">Liparis tanakae</name>
    <name type="common">Tanaka's snailfish</name>
    <dbReference type="NCBI Taxonomy" id="230148"/>
    <lineage>
        <taxon>Eukaryota</taxon>
        <taxon>Metazoa</taxon>
        <taxon>Chordata</taxon>
        <taxon>Craniata</taxon>
        <taxon>Vertebrata</taxon>
        <taxon>Euteleostomi</taxon>
        <taxon>Actinopterygii</taxon>
        <taxon>Neopterygii</taxon>
        <taxon>Teleostei</taxon>
        <taxon>Neoteleostei</taxon>
        <taxon>Acanthomorphata</taxon>
        <taxon>Eupercaria</taxon>
        <taxon>Perciformes</taxon>
        <taxon>Cottioidei</taxon>
        <taxon>Cottales</taxon>
        <taxon>Liparidae</taxon>
        <taxon>Liparis</taxon>
    </lineage>
</organism>
<dbReference type="EMBL" id="SRLO01013520">
    <property type="protein sequence ID" value="TNN25074.1"/>
    <property type="molecule type" value="Genomic_DNA"/>
</dbReference>